<protein>
    <recommendedName>
        <fullName evidence="3">Esterase</fullName>
    </recommendedName>
</protein>
<dbReference type="InterPro" id="IPR029058">
    <property type="entry name" value="AB_hydrolase_fold"/>
</dbReference>
<dbReference type="Gene3D" id="3.40.50.1820">
    <property type="entry name" value="alpha/beta hydrolase"/>
    <property type="match status" value="1"/>
</dbReference>
<accession>A0A5N1JM42</accession>
<dbReference type="InterPro" id="IPR000801">
    <property type="entry name" value="Esterase-like"/>
</dbReference>
<organism evidence="1 2">
    <name type="scientific">Larkinella humicola</name>
    <dbReference type="NCBI Taxonomy" id="2607654"/>
    <lineage>
        <taxon>Bacteria</taxon>
        <taxon>Pseudomonadati</taxon>
        <taxon>Bacteroidota</taxon>
        <taxon>Cytophagia</taxon>
        <taxon>Cytophagales</taxon>
        <taxon>Spirosomataceae</taxon>
        <taxon>Larkinella</taxon>
    </lineage>
</organism>
<dbReference type="Pfam" id="PF00756">
    <property type="entry name" value="Esterase"/>
    <property type="match status" value="1"/>
</dbReference>
<gene>
    <name evidence="1" type="ORF">F0P93_10760</name>
</gene>
<reference evidence="1 2" key="1">
    <citation type="submission" date="2019-09" db="EMBL/GenBank/DDBJ databases">
        <title>Genome Sequence of Larkinella sp MA1.</title>
        <authorList>
            <person name="Srinivasan S."/>
        </authorList>
    </citation>
    <scope>NUCLEOTIDE SEQUENCE [LARGE SCALE GENOMIC DNA]</scope>
    <source>
        <strain evidence="1 2">MA1</strain>
    </source>
</reference>
<proteinExistence type="predicted"/>
<sequence length="563" mass="63680">MPKFSGMLKIRSNLTPNPHFMNHFHSNRIARRFLIVLALLTSFTGFSQTKLKFELSFPAAISATPLTGRMFLIITRKDSTEPRQQVGRYGTQFWGADFEKLAAGKAVTIDGSTLGYPINALNDVPKGEYFVQAVLNKYTEFKRSDGHTVWMHMDQWEGQQWTRSPGNVYSAVQKITIDPAKSETVKLEVTKVIPPISVPADTKWVKHIKIQSAKLTKFWGHPIFIGATILLPKGYEEEPTRLYPTVYQQGHFSTAPPFRFAENPNNEFYKDWTADSAPRFIAITLQHPSPYFDDSYAVNSANNGPFGDAIHEELIPEIETKFRCIREGYARLLTGGSTGGWESFALQVWYPEFYGGTWSFAPDPLDFWNVEGIDIYKDKNAFYKEYEWYKVPTTNTRIPATGEPRLTSEQRNMMELVNGTKGRSGGQLDVWSSVFGPVGADGYFKPLFDKKTGVIDPSVAAYWKEHYDLRQYLEKNWATVGPKLVGKLNIIVGRMDDFFLNFGVYKVDEFLSKTTNPAYGGSVTYGDRGGHSWRPYSNGELLKIMDAHIKKMAPAKGATTKAN</sequence>
<evidence type="ECO:0008006" key="3">
    <source>
        <dbReference type="Google" id="ProtNLM"/>
    </source>
</evidence>
<evidence type="ECO:0000313" key="2">
    <source>
        <dbReference type="Proteomes" id="UP000326344"/>
    </source>
</evidence>
<keyword evidence="2" id="KW-1185">Reference proteome</keyword>
<dbReference type="SUPFAM" id="SSF53474">
    <property type="entry name" value="alpha/beta-Hydrolases"/>
    <property type="match status" value="1"/>
</dbReference>
<dbReference type="InterPro" id="IPR050583">
    <property type="entry name" value="Mycobacterial_A85_antigen"/>
</dbReference>
<dbReference type="PANTHER" id="PTHR48098:SF3">
    <property type="entry name" value="IRON(III) ENTEROBACTIN ESTERASE"/>
    <property type="match status" value="1"/>
</dbReference>
<dbReference type="AlphaFoldDB" id="A0A5N1JM42"/>
<comment type="caution">
    <text evidence="1">The sequence shown here is derived from an EMBL/GenBank/DDBJ whole genome shotgun (WGS) entry which is preliminary data.</text>
</comment>
<dbReference type="Proteomes" id="UP000326344">
    <property type="component" value="Unassembled WGS sequence"/>
</dbReference>
<evidence type="ECO:0000313" key="1">
    <source>
        <dbReference type="EMBL" id="KAA9355053.1"/>
    </source>
</evidence>
<name>A0A5N1JM42_9BACT</name>
<dbReference type="EMBL" id="VTWS01000002">
    <property type="protein sequence ID" value="KAA9355053.1"/>
    <property type="molecule type" value="Genomic_DNA"/>
</dbReference>
<dbReference type="PANTHER" id="PTHR48098">
    <property type="entry name" value="ENTEROCHELIN ESTERASE-RELATED"/>
    <property type="match status" value="1"/>
</dbReference>